<keyword evidence="1" id="KW-0812">Transmembrane</keyword>
<dbReference type="Pfam" id="PF18969">
    <property type="entry name" value="DUF5708"/>
    <property type="match status" value="1"/>
</dbReference>
<dbReference type="RefSeq" id="WP_200396710.1">
    <property type="nucleotide sequence ID" value="NZ_CP066831.1"/>
</dbReference>
<name>A0A7T7I641_9ACTN</name>
<accession>A0A7T7I641</accession>
<dbReference type="InterPro" id="IPR043762">
    <property type="entry name" value="DUF5708"/>
</dbReference>
<proteinExistence type="predicted"/>
<sequence>MSPASKNMAEGAATLLAGLALKLFADGVEISFVSLTKAGVVMMVIGAVQTLFGLFQATRTSSARG</sequence>
<feature type="transmembrane region" description="Helical" evidence="1">
    <location>
        <begin position="35"/>
        <end position="55"/>
    </location>
</feature>
<evidence type="ECO:0000313" key="2">
    <source>
        <dbReference type="EMBL" id="QQM41729.1"/>
    </source>
</evidence>
<dbReference type="AlphaFoldDB" id="A0A7T7I641"/>
<protein>
    <submittedName>
        <fullName evidence="2">Uncharacterized protein</fullName>
    </submittedName>
</protein>
<reference evidence="2 3" key="1">
    <citation type="submission" date="2020-12" db="EMBL/GenBank/DDBJ databases">
        <title>A novel species.</title>
        <authorList>
            <person name="Li K."/>
        </authorList>
    </citation>
    <scope>NUCLEOTIDE SEQUENCE [LARGE SCALE GENOMIC DNA]</scope>
    <source>
        <strain evidence="2 3">ZYC-3</strain>
    </source>
</reference>
<dbReference type="Proteomes" id="UP000595636">
    <property type="component" value="Chromosome"/>
</dbReference>
<evidence type="ECO:0000313" key="3">
    <source>
        <dbReference type="Proteomes" id="UP000595636"/>
    </source>
</evidence>
<dbReference type="EMBL" id="CP066831">
    <property type="protein sequence ID" value="QQM41729.1"/>
    <property type="molecule type" value="Genomic_DNA"/>
</dbReference>
<organism evidence="2 3">
    <name type="scientific">Streptomyces liliifuscus</name>
    <dbReference type="NCBI Taxonomy" id="2797636"/>
    <lineage>
        <taxon>Bacteria</taxon>
        <taxon>Bacillati</taxon>
        <taxon>Actinomycetota</taxon>
        <taxon>Actinomycetes</taxon>
        <taxon>Kitasatosporales</taxon>
        <taxon>Streptomycetaceae</taxon>
        <taxon>Streptomyces</taxon>
    </lineage>
</organism>
<keyword evidence="1" id="KW-1133">Transmembrane helix</keyword>
<dbReference type="KEGG" id="slf:JEQ17_21265"/>
<evidence type="ECO:0000256" key="1">
    <source>
        <dbReference type="SAM" id="Phobius"/>
    </source>
</evidence>
<gene>
    <name evidence="2" type="ORF">JEQ17_21265</name>
</gene>
<keyword evidence="3" id="KW-1185">Reference proteome</keyword>
<keyword evidence="1" id="KW-0472">Membrane</keyword>